<proteinExistence type="predicted"/>
<dbReference type="RefSeq" id="WP_336349672.1">
    <property type="nucleotide sequence ID" value="NZ_JAZAQL010000001.1"/>
</dbReference>
<accession>A0ABD5VHB1</accession>
<dbReference type="AlphaFoldDB" id="A0ABD5VHB1"/>
<evidence type="ECO:0000313" key="2">
    <source>
        <dbReference type="Proteomes" id="UP001596395"/>
    </source>
</evidence>
<keyword evidence="2" id="KW-1185">Reference proteome</keyword>
<reference evidence="1 2" key="1">
    <citation type="journal article" date="2019" name="Int. J. Syst. Evol. Microbiol.">
        <title>The Global Catalogue of Microorganisms (GCM) 10K type strain sequencing project: providing services to taxonomists for standard genome sequencing and annotation.</title>
        <authorList>
            <consortium name="The Broad Institute Genomics Platform"/>
            <consortium name="The Broad Institute Genome Sequencing Center for Infectious Disease"/>
            <person name="Wu L."/>
            <person name="Ma J."/>
        </authorList>
    </citation>
    <scope>NUCLEOTIDE SEQUENCE [LARGE SCALE GENOMIC DNA]</scope>
    <source>
        <strain evidence="1 2">GX26</strain>
    </source>
</reference>
<evidence type="ECO:0000313" key="1">
    <source>
        <dbReference type="EMBL" id="MFC6952562.1"/>
    </source>
</evidence>
<dbReference type="EMBL" id="JBHSXN010000001">
    <property type="protein sequence ID" value="MFC6952562.1"/>
    <property type="molecule type" value="Genomic_DNA"/>
</dbReference>
<evidence type="ECO:0008006" key="3">
    <source>
        <dbReference type="Google" id="ProtNLM"/>
    </source>
</evidence>
<protein>
    <recommendedName>
        <fullName evidence="3">N-acetyltransferase domain-containing protein</fullName>
    </recommendedName>
</protein>
<sequence>MRVRDAVEADAEAMAAIADSPADVMRNIVHDRTVRVVEREANARDENADANDADPDDVVGFVSFDVRGDVVHVTQIDGTPDACELLLAEPIRFAEHEGMRVELLVTDADGDVAAAAERVGFRNDGAGPRFDGERTVRYRLSPA</sequence>
<dbReference type="Proteomes" id="UP001596395">
    <property type="component" value="Unassembled WGS sequence"/>
</dbReference>
<comment type="caution">
    <text evidence="1">The sequence shown here is derived from an EMBL/GenBank/DDBJ whole genome shotgun (WGS) entry which is preliminary data.</text>
</comment>
<dbReference type="SUPFAM" id="SSF55729">
    <property type="entry name" value="Acyl-CoA N-acyltransferases (Nat)"/>
    <property type="match status" value="1"/>
</dbReference>
<name>A0ABD5VHB1_9EURY</name>
<gene>
    <name evidence="1" type="ORF">ACFQGB_06770</name>
</gene>
<dbReference type="InterPro" id="IPR016181">
    <property type="entry name" value="Acyl_CoA_acyltransferase"/>
</dbReference>
<organism evidence="1 2">
    <name type="scientific">Halorubellus litoreus</name>
    <dbReference type="NCBI Taxonomy" id="755308"/>
    <lineage>
        <taxon>Archaea</taxon>
        <taxon>Methanobacteriati</taxon>
        <taxon>Methanobacteriota</taxon>
        <taxon>Stenosarchaea group</taxon>
        <taxon>Halobacteria</taxon>
        <taxon>Halobacteriales</taxon>
        <taxon>Halorubellaceae</taxon>
        <taxon>Halorubellus</taxon>
    </lineage>
</organism>